<proteinExistence type="predicted"/>
<name>A0ABT6XTS5_9FLAO</name>
<evidence type="ECO:0000256" key="1">
    <source>
        <dbReference type="SAM" id="SignalP"/>
    </source>
</evidence>
<feature type="non-terminal residue" evidence="2">
    <location>
        <position position="749"/>
    </location>
</feature>
<evidence type="ECO:0000313" key="3">
    <source>
        <dbReference type="Proteomes" id="UP001230035"/>
    </source>
</evidence>
<feature type="chain" id="PRO_5047138141" description="Ig-like domain-containing protein" evidence="1">
    <location>
        <begin position="22"/>
        <end position="749"/>
    </location>
</feature>
<organism evidence="2 3">
    <name type="scientific">Flavobacterium sedimenticola</name>
    <dbReference type="NCBI Taxonomy" id="3043286"/>
    <lineage>
        <taxon>Bacteria</taxon>
        <taxon>Pseudomonadati</taxon>
        <taxon>Bacteroidota</taxon>
        <taxon>Flavobacteriia</taxon>
        <taxon>Flavobacteriales</taxon>
        <taxon>Flavobacteriaceae</taxon>
        <taxon>Flavobacterium</taxon>
    </lineage>
</organism>
<keyword evidence="3" id="KW-1185">Reference proteome</keyword>
<dbReference type="RefSeq" id="WP_407649246.1">
    <property type="nucleotide sequence ID" value="NZ_JASGBP010000009.1"/>
</dbReference>
<dbReference type="Gene3D" id="2.60.40.10">
    <property type="entry name" value="Immunoglobulins"/>
    <property type="match status" value="1"/>
</dbReference>
<comment type="caution">
    <text evidence="2">The sequence shown here is derived from an EMBL/GenBank/DDBJ whole genome shotgun (WGS) entry which is preliminary data.</text>
</comment>
<protein>
    <recommendedName>
        <fullName evidence="4">Ig-like domain-containing protein</fullName>
    </recommendedName>
</protein>
<feature type="signal peptide" evidence="1">
    <location>
        <begin position="1"/>
        <end position="21"/>
    </location>
</feature>
<reference evidence="2 3" key="1">
    <citation type="submission" date="2023-05" db="EMBL/GenBank/DDBJ databases">
        <title>Flavobacterium sedimenti sp. nov., isolated from the sediment.</title>
        <authorList>
            <person name="Wu N."/>
        </authorList>
    </citation>
    <scope>NUCLEOTIDE SEQUENCE [LARGE SCALE GENOMIC DNA]</scope>
    <source>
        <strain evidence="2 3">YZ-48</strain>
    </source>
</reference>
<gene>
    <name evidence="2" type="ORF">QHT84_12375</name>
</gene>
<accession>A0ABT6XTS5</accession>
<evidence type="ECO:0008006" key="4">
    <source>
        <dbReference type="Google" id="ProtNLM"/>
    </source>
</evidence>
<sequence>MKKIYFYLLLVNLLCIGKAFSQGADCSSSEAFCAGGSGLTFQNSTNVPNLGTIGCLATSPNAGWFYLQIGIAGNINLTIQQTSNGGGGIDVDYAAWGPYANLTNACVAINNGNGVAPGVVPGQPATQTTGCSYSTAAIETLNIPNAQVGQIYVVLITNFSNQAGTISLTQTNAGAPGAGATDCNIICPLSLDDQVICVGGQAILTATIAGATTYQWSGPSGPIPGNTQSITVTQPGTYTVVVNKPGCVANATASATVSYYAPPPINPPANLTQCANLPTYNLNNAIANLFTGTSLNPSDFEVFFHTTSNGAANVDNSIPNPSAYPAPTGGVGACSTIYISVTDNGPTSSGCISVFSFTICNISCQVTADPPPNLTLCESSFGSGTANFNFAPQTPIVLGTNSAADYTVTYHLSQNDADNDANAISPITSVPGTNGQTIYVRLEENANPLTYDTTSFQLIVNPLPTATISGTTTICSGTNTVITFNGTPNATVTYTVDGGPNQPIVLDGTGTNSVTTPNLTANSTYTLVSVLNNTTNCTRTLTGSATVTVSALPTATISGTTTVCLNAASPSITFTGAGGTAPYTFTYTINNVAQPPVTTTAGNSVSVSVPTNTAGNFAYSLVSVQSSGTPSCSQNQTGTATVTVNSLPTASISGTTSACLNSASPQVVLTGAGGTAPYTFVYAINTVTQPAVQSSGTTYIINVPTDTAGTFTYSLVSVQEGSVNACGQAQTGSATVTVNTAPVISTPTD</sequence>
<dbReference type="EMBL" id="JASGBP010000009">
    <property type="protein sequence ID" value="MDI9258212.1"/>
    <property type="molecule type" value="Genomic_DNA"/>
</dbReference>
<dbReference type="InterPro" id="IPR013783">
    <property type="entry name" value="Ig-like_fold"/>
</dbReference>
<evidence type="ECO:0000313" key="2">
    <source>
        <dbReference type="EMBL" id="MDI9258212.1"/>
    </source>
</evidence>
<keyword evidence="1" id="KW-0732">Signal</keyword>
<dbReference type="Proteomes" id="UP001230035">
    <property type="component" value="Unassembled WGS sequence"/>
</dbReference>